<dbReference type="GO" id="GO:0005525">
    <property type="term" value="F:GTP binding"/>
    <property type="evidence" value="ECO:0007669"/>
    <property type="project" value="UniProtKB-KW"/>
</dbReference>
<evidence type="ECO:0000256" key="8">
    <source>
        <dbReference type="ARBA" id="ARBA00023187"/>
    </source>
</evidence>
<dbReference type="OrthoDB" id="364892at2759"/>
<evidence type="ECO:0000313" key="15">
    <source>
        <dbReference type="EMBL" id="SYW80421.1"/>
    </source>
</evidence>
<dbReference type="InterPro" id="IPR027417">
    <property type="entry name" value="P-loop_NTPase"/>
</dbReference>
<dbReference type="PANTHER" id="PTHR42908">
    <property type="entry name" value="TRANSLATION ELONGATION FACTOR-RELATED"/>
    <property type="match status" value="1"/>
</dbReference>
<dbReference type="InterPro" id="IPR005225">
    <property type="entry name" value="Small_GTP-bd"/>
</dbReference>
<dbReference type="GO" id="GO:0071007">
    <property type="term" value="C:U2-type catalytic step 2 spliceosome"/>
    <property type="evidence" value="ECO:0007669"/>
    <property type="project" value="TreeGrafter"/>
</dbReference>
<dbReference type="Gene3D" id="3.90.1430.10">
    <property type="entry name" value="Yeast translation eEF2 (G' domain)"/>
    <property type="match status" value="1"/>
</dbReference>
<dbReference type="SUPFAM" id="SSF54980">
    <property type="entry name" value="EF-G C-terminal domain-like"/>
    <property type="match status" value="2"/>
</dbReference>
<dbReference type="GO" id="GO:0030623">
    <property type="term" value="F:U5 snRNA binding"/>
    <property type="evidence" value="ECO:0007669"/>
    <property type="project" value="TreeGrafter"/>
</dbReference>
<dbReference type="SMART" id="SM00889">
    <property type="entry name" value="EFG_IV"/>
    <property type="match status" value="1"/>
</dbReference>
<dbReference type="GO" id="GO:0005682">
    <property type="term" value="C:U5 snRNP"/>
    <property type="evidence" value="ECO:0007669"/>
    <property type="project" value="UniProtKB-ARBA"/>
</dbReference>
<proteinExistence type="predicted"/>
<evidence type="ECO:0000256" key="6">
    <source>
        <dbReference type="ARBA" id="ARBA00022917"/>
    </source>
</evidence>
<dbReference type="CDD" id="cd04167">
    <property type="entry name" value="Snu114p"/>
    <property type="match status" value="1"/>
</dbReference>
<dbReference type="FunFam" id="3.30.70.870:FF:000002">
    <property type="entry name" value="Translation elongation factor 2"/>
    <property type="match status" value="1"/>
</dbReference>
<dbReference type="Proteomes" id="UP000179920">
    <property type="component" value="Chromosome VII"/>
</dbReference>
<dbReference type="Pfam" id="PF03764">
    <property type="entry name" value="EFG_IV"/>
    <property type="match status" value="1"/>
</dbReference>
<dbReference type="InterPro" id="IPR000640">
    <property type="entry name" value="EFG_V-like"/>
</dbReference>
<keyword evidence="6" id="KW-0648">Protein biosynthesis</keyword>
<feature type="compositionally biased region" description="Acidic residues" evidence="12">
    <location>
        <begin position="19"/>
        <end position="31"/>
    </location>
</feature>
<evidence type="ECO:0000256" key="11">
    <source>
        <dbReference type="ARBA" id="ARBA00055641"/>
    </source>
</evidence>
<dbReference type="Gene3D" id="3.30.70.240">
    <property type="match status" value="1"/>
</dbReference>
<dbReference type="InterPro" id="IPR044121">
    <property type="entry name" value="Snu114_GTP-bd"/>
</dbReference>
<dbReference type="Pfam" id="PF00679">
    <property type="entry name" value="EFG_C"/>
    <property type="match status" value="1"/>
</dbReference>
<dbReference type="InterPro" id="IPR035655">
    <property type="entry name" value="U5-116kDa_C"/>
</dbReference>
<dbReference type="PROSITE" id="PS51722">
    <property type="entry name" value="G_TR_2"/>
    <property type="match status" value="1"/>
</dbReference>
<dbReference type="Gene3D" id="3.40.50.300">
    <property type="entry name" value="P-loop containing nucleotide triphosphate hydrolases"/>
    <property type="match status" value="1"/>
</dbReference>
<reference evidence="14" key="1">
    <citation type="submission" date="2016-04" db="EMBL/GenBank/DDBJ databases">
        <authorList>
            <person name="Evans L.H."/>
            <person name="Alamgir A."/>
            <person name="Owens N."/>
            <person name="Weber N.D."/>
            <person name="Virtaneva K."/>
            <person name="Barbian K."/>
            <person name="Babar A."/>
            <person name="Rosenke K."/>
        </authorList>
    </citation>
    <scope>NUCLEOTIDE SEQUENCE</scope>
    <source>
        <strain evidence="14">UB2112</strain>
    </source>
</reference>
<evidence type="ECO:0000256" key="1">
    <source>
        <dbReference type="ARBA" id="ARBA00004123"/>
    </source>
</evidence>
<name>A0A1K0G4S5_9BASI</name>
<dbReference type="CDD" id="cd01683">
    <property type="entry name" value="EF2_IV_snRNP"/>
    <property type="match status" value="1"/>
</dbReference>
<evidence type="ECO:0000259" key="13">
    <source>
        <dbReference type="PROSITE" id="PS51722"/>
    </source>
</evidence>
<dbReference type="PANTHER" id="PTHR42908:SF6">
    <property type="entry name" value="116 KDA U5 SMALL NUCLEAR RIBONUCLEOPROTEIN COMPONENT"/>
    <property type="match status" value="1"/>
</dbReference>
<keyword evidence="4" id="KW-0507">mRNA processing</keyword>
<dbReference type="SMART" id="SM00838">
    <property type="entry name" value="EFG_C"/>
    <property type="match status" value="1"/>
</dbReference>
<dbReference type="FunFam" id="3.30.70.240:FF:000004">
    <property type="entry name" value="116 kDa U5 small nuclear ribonucleoprotein"/>
    <property type="match status" value="1"/>
</dbReference>
<dbReference type="InterPro" id="IPR035647">
    <property type="entry name" value="EFG_III/V"/>
</dbReference>
<dbReference type="PROSITE" id="PS00301">
    <property type="entry name" value="G_TR_1"/>
    <property type="match status" value="1"/>
</dbReference>
<dbReference type="CDD" id="cd04090">
    <property type="entry name" value="EF2_II_snRNP"/>
    <property type="match status" value="1"/>
</dbReference>
<reference evidence="16" key="2">
    <citation type="submission" date="2016-04" db="EMBL/GenBank/DDBJ databases">
        <authorList>
            <person name="Guldener U."/>
            <person name="Guldener U."/>
        </authorList>
    </citation>
    <scope>NUCLEOTIDE SEQUENCE [LARGE SCALE GENOMIC DNA]</scope>
    <source>
        <strain evidence="16">UB2112</strain>
    </source>
</reference>
<keyword evidence="17" id="KW-1185">Reference proteome</keyword>
<dbReference type="Proteomes" id="UP000658997">
    <property type="component" value="Unassembled WGS sequence"/>
</dbReference>
<dbReference type="PRINTS" id="PR00315">
    <property type="entry name" value="ELONGATNFCT"/>
</dbReference>
<dbReference type="Gene3D" id="3.30.70.870">
    <property type="entry name" value="Elongation Factor G (Translational Gtpase), domain 3"/>
    <property type="match status" value="1"/>
</dbReference>
<dbReference type="GO" id="GO:0005829">
    <property type="term" value="C:cytosol"/>
    <property type="evidence" value="ECO:0007669"/>
    <property type="project" value="TreeGrafter"/>
</dbReference>
<keyword evidence="9" id="KW-0539">Nucleus</keyword>
<keyword evidence="5" id="KW-0547">Nucleotide-binding</keyword>
<evidence type="ECO:0000256" key="4">
    <source>
        <dbReference type="ARBA" id="ARBA00022664"/>
    </source>
</evidence>
<comment type="function">
    <text evidence="10">Catalyzes the GTP-dependent ribosomal translocation step during translation elongation. During this step, the ribosome changes from the pre-translocational (PRE) to the post-translocational (POST) state as the newly formed A-site-bound peptidyl-tRNA and P-site-bound deacylated tRNA move to the P and E sites, respectively. Catalyzes the coordinated movement of the two tRNA molecules, the mRNA and conformational changes in the ribosome.</text>
</comment>
<dbReference type="GO" id="GO:0046540">
    <property type="term" value="C:U4/U6 x U5 tri-snRNP complex"/>
    <property type="evidence" value="ECO:0007669"/>
    <property type="project" value="TreeGrafter"/>
</dbReference>
<keyword evidence="7" id="KW-0342">GTP-binding</keyword>
<keyword evidence="8" id="KW-0508">mRNA splicing</keyword>
<dbReference type="CDD" id="cd04098">
    <property type="entry name" value="eEF2_C_snRNP"/>
    <property type="match status" value="1"/>
</dbReference>
<dbReference type="Pfam" id="PF16004">
    <property type="entry name" value="EFTUD2"/>
    <property type="match status" value="1"/>
</dbReference>
<dbReference type="SUPFAM" id="SSF50447">
    <property type="entry name" value="Translation proteins"/>
    <property type="match status" value="1"/>
</dbReference>
<evidence type="ECO:0000256" key="10">
    <source>
        <dbReference type="ARBA" id="ARBA00024731"/>
    </source>
</evidence>
<evidence type="ECO:0000256" key="5">
    <source>
        <dbReference type="ARBA" id="ARBA00022741"/>
    </source>
</evidence>
<sequence length="1000" mass="110554">MDDYDEFGNYIGPLSDSELGSEDDYPQDPEDAAQQRPSQSAPLEGYADDADAAADDGERIANMELDEEGNIIPNHALIRVDEGPSNAVVLHEDKQYYPSASEIYGEEVETMVQEEDAQPLSVPIVEPVRIRKFAVEEEGLPETRFDRSFLSSLMNFPDMVRNVAVVGHLHHGKTSLLDTLVYETHKMEHDMDTHLRYTDSHNLERDRGISIKSAPLSLVLEGTRRKSYLLNMIDTPGHTNFLDEVASACRLADGVILVVDIVEGVMCNTVQIIRHCIRQSLPIVLVLNKIDRLILELRLPPTEAYYKIRHAIQEVNNCIASFDSDPSLQLGPERGNVAFASTQMGYCFTLRSFAKLYAETYNAGVDVNAFAQRLWGNIYYNAESRNFSRKAQDAESKRSFVHFVLEPLYKIYSAVLSSDTDTLKRTLAGLGIHLKPAVYKADVRPLLKIVLNQFFGPSQGLVDLVVDHIPSPRGAAKARLEKSYTGPKEGAIYDSMLACDADGPLVVQVTKLYQTIDAQEFRAFGRIMSGTARPDMKVKVLGEGFSQDDEEEMSLCTITCTSISETRYTIATTGVPAGSWVLLSGVDTSLTKTGTIYPASLPTSDLHIFAPVEHITQSVLKVSVEALNPSELPKMLEGLRKVNKSYPLAVTKVEESGEHVVMGTGELYLDCVLHDLRVLFAEIEVRVSDPVVRFCETVVETSAVKCYASTPNKRNKITIIAEPLEKGLAEDIEAGVVNIKMPPKVLGKILQEKYGWDLLASRSVWAFGPDANGANVLVDDTLPFEVDKKLLYMVKESIIQGFQWATREGPLCDEPIRNVKFRILDAQLSPDPIHRGGGQMIPTSRRACYSAFLLATPRLMEPIFEVEVETPASHIAAIYTLLAKRRGHVVKDTPKPGSTLYTVKAFVPVIDANGFETDLRIATQGAAFCMMIFSHWSIVPGNPTDAGVKLRPLEPAPPLGLAKDFTLKTRRRKGLTDNVAVASYLDAEMTVALAHAGIEM</sequence>
<dbReference type="FunFam" id="3.30.230.10:FF:000009">
    <property type="entry name" value="116 kDa U5 small nuclear ribonucleoprotein component"/>
    <property type="match status" value="1"/>
</dbReference>
<dbReference type="InterPro" id="IPR014721">
    <property type="entry name" value="Ribsml_uS5_D2-typ_fold_subgr"/>
</dbReference>
<dbReference type="EMBL" id="LT558123">
    <property type="protein sequence ID" value="SAM82456.1"/>
    <property type="molecule type" value="Genomic_DNA"/>
</dbReference>
<reference evidence="15" key="3">
    <citation type="submission" date="2018-08" db="EMBL/GenBank/DDBJ databases">
        <authorList>
            <person name="Guldener U."/>
        </authorList>
    </citation>
    <scope>NUCLEOTIDE SEQUENCE</scope>
    <source>
        <strain evidence="15">UB2</strain>
    </source>
</reference>
<evidence type="ECO:0000256" key="3">
    <source>
        <dbReference type="ARBA" id="ARBA00017891"/>
    </source>
</evidence>
<dbReference type="Gene3D" id="3.30.230.10">
    <property type="match status" value="1"/>
</dbReference>
<dbReference type="EMBL" id="ULHB01000073">
    <property type="protein sequence ID" value="SYW80421.1"/>
    <property type="molecule type" value="Genomic_DNA"/>
</dbReference>
<dbReference type="FunFam" id="2.40.30.10:FF:000029">
    <property type="entry name" value="116 kDa U5 small nuclear ribonucleoprotein component"/>
    <property type="match status" value="1"/>
</dbReference>
<dbReference type="InterPro" id="IPR005517">
    <property type="entry name" value="Transl_elong_EFG/EF2_IV"/>
</dbReference>
<accession>A0A1K0G4S5</accession>
<dbReference type="GO" id="GO:0000398">
    <property type="term" value="P:mRNA splicing, via spliceosome"/>
    <property type="evidence" value="ECO:0007669"/>
    <property type="project" value="TreeGrafter"/>
</dbReference>
<dbReference type="Pfam" id="PF00009">
    <property type="entry name" value="GTP_EFTU"/>
    <property type="match status" value="1"/>
</dbReference>
<dbReference type="GO" id="GO:0003746">
    <property type="term" value="F:translation elongation factor activity"/>
    <property type="evidence" value="ECO:0007669"/>
    <property type="project" value="UniProtKB-KW"/>
</dbReference>
<dbReference type="InterPro" id="IPR000795">
    <property type="entry name" value="T_Tr_GTP-bd_dom"/>
</dbReference>
<comment type="subcellular location">
    <subcellularLocation>
        <location evidence="2">Cytoplasm</location>
    </subcellularLocation>
    <subcellularLocation>
        <location evidence="1">Nucleus</location>
    </subcellularLocation>
</comment>
<organism evidence="14 16">
    <name type="scientific">Ustilago bromivora</name>
    <dbReference type="NCBI Taxonomy" id="307758"/>
    <lineage>
        <taxon>Eukaryota</taxon>
        <taxon>Fungi</taxon>
        <taxon>Dikarya</taxon>
        <taxon>Basidiomycota</taxon>
        <taxon>Ustilaginomycotina</taxon>
        <taxon>Ustilaginomycetes</taxon>
        <taxon>Ustilaginales</taxon>
        <taxon>Ustilaginaceae</taxon>
        <taxon>Ustilago</taxon>
    </lineage>
</organism>
<dbReference type="SUPFAM" id="SSF52540">
    <property type="entry name" value="P-loop containing nucleoside triphosphate hydrolases"/>
    <property type="match status" value="1"/>
</dbReference>
<evidence type="ECO:0000256" key="12">
    <source>
        <dbReference type="SAM" id="MobiDB-lite"/>
    </source>
</evidence>
<dbReference type="FunFam" id="3.90.1430.10:FF:000001">
    <property type="entry name" value="116 kDa U5 small nuclear ribonucleoprotein component"/>
    <property type="match status" value="1"/>
</dbReference>
<keyword evidence="15" id="KW-0251">Elongation factor</keyword>
<evidence type="ECO:0000256" key="2">
    <source>
        <dbReference type="ARBA" id="ARBA00004496"/>
    </source>
</evidence>
<dbReference type="GO" id="GO:0003924">
    <property type="term" value="F:GTPase activity"/>
    <property type="evidence" value="ECO:0007669"/>
    <property type="project" value="InterPro"/>
</dbReference>
<evidence type="ECO:0000256" key="7">
    <source>
        <dbReference type="ARBA" id="ARBA00023134"/>
    </source>
</evidence>
<dbReference type="InterPro" id="IPR009000">
    <property type="entry name" value="Transl_B-barrel_sf"/>
</dbReference>
<feature type="region of interest" description="Disordered" evidence="12">
    <location>
        <begin position="1"/>
        <end position="50"/>
    </location>
</feature>
<evidence type="ECO:0000313" key="16">
    <source>
        <dbReference type="Proteomes" id="UP000179920"/>
    </source>
</evidence>
<dbReference type="AlphaFoldDB" id="A0A1K0G4S5"/>
<evidence type="ECO:0000313" key="14">
    <source>
        <dbReference type="EMBL" id="SAM82456.1"/>
    </source>
</evidence>
<dbReference type="Gene3D" id="2.40.30.10">
    <property type="entry name" value="Translation factors"/>
    <property type="match status" value="1"/>
</dbReference>
<gene>
    <name evidence="15" type="ORF">UBRO2_03689</name>
    <name evidence="14" type="ORF">UBRO_04521</name>
</gene>
<dbReference type="NCBIfam" id="TIGR00231">
    <property type="entry name" value="small_GTP"/>
    <property type="match status" value="1"/>
</dbReference>
<comment type="function">
    <text evidence="11">Component of the U5 snRNP complex required for pre-mRNA splicing. Binds GTP.</text>
</comment>
<dbReference type="FunFam" id="3.40.50.300:FF:000646">
    <property type="entry name" value="U5 small nuclear ribonucleoprotein component"/>
    <property type="match status" value="1"/>
</dbReference>
<evidence type="ECO:0000256" key="9">
    <source>
        <dbReference type="ARBA" id="ARBA00023242"/>
    </source>
</evidence>
<evidence type="ECO:0000313" key="17">
    <source>
        <dbReference type="Proteomes" id="UP000658997"/>
    </source>
</evidence>
<dbReference type="SUPFAM" id="SSF54211">
    <property type="entry name" value="Ribosomal protein S5 domain 2-like"/>
    <property type="match status" value="1"/>
</dbReference>
<dbReference type="InterPro" id="IPR031950">
    <property type="entry name" value="EFTUD2_N"/>
</dbReference>
<dbReference type="InterPro" id="IPR031157">
    <property type="entry name" value="G_TR_CS"/>
</dbReference>
<feature type="domain" description="Tr-type G" evidence="13">
    <location>
        <begin position="158"/>
        <end position="473"/>
    </location>
</feature>
<dbReference type="GO" id="GO:0000974">
    <property type="term" value="C:Prp19 complex"/>
    <property type="evidence" value="ECO:0007669"/>
    <property type="project" value="UniProtKB-ARBA"/>
</dbReference>
<dbReference type="InterPro" id="IPR020568">
    <property type="entry name" value="Ribosomal_Su5_D2-typ_SF"/>
</dbReference>
<protein>
    <recommendedName>
        <fullName evidence="3">Elongation factor 2</fullName>
    </recommendedName>
</protein>